<evidence type="ECO:0000313" key="5">
    <source>
        <dbReference type="EMBL" id="TWH21729.1"/>
    </source>
</evidence>
<evidence type="ECO:0000259" key="4">
    <source>
        <dbReference type="PROSITE" id="PS01124"/>
    </source>
</evidence>
<dbReference type="AlphaFoldDB" id="A0A660CJE5"/>
<dbReference type="Pfam" id="PF12833">
    <property type="entry name" value="HTH_18"/>
    <property type="match status" value="1"/>
</dbReference>
<dbReference type="Proteomes" id="UP000317303">
    <property type="component" value="Unassembled WGS sequence"/>
</dbReference>
<dbReference type="InterPro" id="IPR046532">
    <property type="entry name" value="DUF6597"/>
</dbReference>
<gene>
    <name evidence="5" type="ORF">JD82_03597</name>
</gene>
<evidence type="ECO:0000256" key="2">
    <source>
        <dbReference type="ARBA" id="ARBA00023125"/>
    </source>
</evidence>
<keyword evidence="3" id="KW-0804">Transcription</keyword>
<dbReference type="Pfam" id="PF20240">
    <property type="entry name" value="DUF6597"/>
    <property type="match status" value="1"/>
</dbReference>
<reference evidence="5 6" key="1">
    <citation type="submission" date="2019-07" db="EMBL/GenBank/DDBJ databases">
        <title>R&amp;d 2014.</title>
        <authorList>
            <person name="Klenk H.-P."/>
        </authorList>
    </citation>
    <scope>NUCLEOTIDE SEQUENCE [LARGE SCALE GENOMIC DNA]</scope>
    <source>
        <strain evidence="5 6">DSM 43194</strain>
    </source>
</reference>
<evidence type="ECO:0000256" key="1">
    <source>
        <dbReference type="ARBA" id="ARBA00023015"/>
    </source>
</evidence>
<comment type="caution">
    <text evidence="5">The sequence shown here is derived from an EMBL/GenBank/DDBJ whole genome shotgun (WGS) entry which is preliminary data.</text>
</comment>
<dbReference type="OrthoDB" id="9815799at2"/>
<keyword evidence="1" id="KW-0805">Transcription regulation</keyword>
<dbReference type="InterPro" id="IPR018060">
    <property type="entry name" value="HTH_AraC"/>
</dbReference>
<dbReference type="GO" id="GO:0043565">
    <property type="term" value="F:sequence-specific DNA binding"/>
    <property type="evidence" value="ECO:0007669"/>
    <property type="project" value="InterPro"/>
</dbReference>
<dbReference type="PANTHER" id="PTHR46796">
    <property type="entry name" value="HTH-TYPE TRANSCRIPTIONAL ACTIVATOR RHAS-RELATED"/>
    <property type="match status" value="1"/>
</dbReference>
<accession>A0A660CJE5</accession>
<organism evidence="5 6">
    <name type="scientific">Prauserella rugosa</name>
    <dbReference type="NCBI Taxonomy" id="43354"/>
    <lineage>
        <taxon>Bacteria</taxon>
        <taxon>Bacillati</taxon>
        <taxon>Actinomycetota</taxon>
        <taxon>Actinomycetes</taxon>
        <taxon>Pseudonocardiales</taxon>
        <taxon>Pseudonocardiaceae</taxon>
        <taxon>Prauserella</taxon>
    </lineage>
</organism>
<dbReference type="EMBL" id="VLJV01000001">
    <property type="protein sequence ID" value="TWH21729.1"/>
    <property type="molecule type" value="Genomic_DNA"/>
</dbReference>
<sequence length="210" mass="22647">MLWRAIATGGPGLIVPDGVLDLMWHEGRFVVAGPDRTAQTVDAASGDETWGLRLPPGVAHAVFGLPARELTDLRVDLTDLSAVPPCDDTAAPAVRLRQVAETLWRRADPDVGQLRLAHSLDRAARAGTPVREVADTHGMSERTLRRTSDRLFGYGPKTLASIHRFQHALRLMRTGTPAAEAAAGAGYVDQAHLTREVRRLAGTTPRELSG</sequence>
<proteinExistence type="predicted"/>
<feature type="domain" description="HTH araC/xylS-type" evidence="4">
    <location>
        <begin position="114"/>
        <end position="210"/>
    </location>
</feature>
<dbReference type="SMART" id="SM00342">
    <property type="entry name" value="HTH_ARAC"/>
    <property type="match status" value="1"/>
</dbReference>
<dbReference type="GO" id="GO:0003700">
    <property type="term" value="F:DNA-binding transcription factor activity"/>
    <property type="evidence" value="ECO:0007669"/>
    <property type="project" value="InterPro"/>
</dbReference>
<protein>
    <submittedName>
        <fullName evidence="5">Transcriptional regulator, AraC family</fullName>
    </submittedName>
</protein>
<dbReference type="PANTHER" id="PTHR46796:SF15">
    <property type="entry name" value="BLL1074 PROTEIN"/>
    <property type="match status" value="1"/>
</dbReference>
<dbReference type="InterPro" id="IPR050204">
    <property type="entry name" value="AraC_XylS_family_regulators"/>
</dbReference>
<evidence type="ECO:0000313" key="6">
    <source>
        <dbReference type="Proteomes" id="UP000317303"/>
    </source>
</evidence>
<evidence type="ECO:0000256" key="3">
    <source>
        <dbReference type="ARBA" id="ARBA00023163"/>
    </source>
</evidence>
<dbReference type="Gene3D" id="1.10.10.60">
    <property type="entry name" value="Homeodomain-like"/>
    <property type="match status" value="1"/>
</dbReference>
<keyword evidence="2" id="KW-0238">DNA-binding</keyword>
<dbReference type="PROSITE" id="PS01124">
    <property type="entry name" value="HTH_ARAC_FAMILY_2"/>
    <property type="match status" value="1"/>
</dbReference>
<keyword evidence="6" id="KW-1185">Reference proteome</keyword>
<name>A0A660CJE5_9PSEU</name>